<organism evidence="5 6">
    <name type="scientific">Grimontia hollisae</name>
    <name type="common">Vibrio hollisae</name>
    <dbReference type="NCBI Taxonomy" id="673"/>
    <lineage>
        <taxon>Bacteria</taxon>
        <taxon>Pseudomonadati</taxon>
        <taxon>Pseudomonadota</taxon>
        <taxon>Gammaproteobacteria</taxon>
        <taxon>Vibrionales</taxon>
        <taxon>Vibrionaceae</taxon>
        <taxon>Grimontia</taxon>
    </lineage>
</organism>
<dbReference type="Gene3D" id="2.160.10.10">
    <property type="entry name" value="Hexapeptide repeat proteins"/>
    <property type="match status" value="1"/>
</dbReference>
<evidence type="ECO:0000256" key="2">
    <source>
        <dbReference type="ARBA" id="ARBA00022729"/>
    </source>
</evidence>
<dbReference type="InterPro" id="IPR018357">
    <property type="entry name" value="Hexapep_transf_CS"/>
</dbReference>
<dbReference type="KEGG" id="gho:AL542_08655"/>
<dbReference type="PROSITE" id="PS51677">
    <property type="entry name" value="NODB"/>
    <property type="match status" value="1"/>
</dbReference>
<dbReference type="GO" id="GO:0008925">
    <property type="term" value="F:maltose O-acetyltransferase activity"/>
    <property type="evidence" value="ECO:0007669"/>
    <property type="project" value="UniProtKB-EC"/>
</dbReference>
<keyword evidence="2" id="KW-0732">Signal</keyword>
<sequence length="779" mass="87273">MNILMALSQLEVTGAEVYATTVGNTLTQRGHNVFYVSDTLTKPHDGPYFKLRFNKRSIPRRFWHVAYLVYLIKKHNIQMVHAHSRASSWSCHVACKLTGTPMVTTVHGRQPVHASRKKFHAMGNKAMPVCEAIYHQLIDDLNVPQETLEVSRNGIDTHSYQWLAPPQNTRKVIAIIGRLSGPKGDLCYRLLEECLDLDKYDVKIVTGTQPDARFDKFKAKADFVGYVEDVPAIMARADLVIGAGRVAMESLLCGRPTMAIGEALNIGPVTQENLQQAMATNFGDIGKKELDIDFSVIPAQIEAALSAPHCDPQVSEKIKQSYDLQNIVSHLETIYQSVYVYTKRKDIPVLMYHRFINSDDGKGTIGPYLDIRMFEKHLKLLKRLGFETLTFSDLKEHGVISRLKAGKRYCIITVDDGFKDNYTLMLPLLKKYNFKAVVYAVTGVDFNKWDVEHPESPEKRFELMTPSEIKAMADSGYIEIGGHTLTHPHLNTLSREEQKAEIMENKAQLETLLGKELVSFAYPYGDWNEDSKALAKEAGYQFAVATNSGPVAFHEDPYLIRRIGIFPGTDVLSLARKITGGYLFRKLTPKKNVFTHLVFKVRNSVKIAKGNTIKFGVKNRIRKCTIAIHGRGNRLIFEDGANLKGVHIELDGNHCTMIIGKHCVIGEGCYFSARENNTTLRIGDHCMFSRNVKLMTSDGHDIHTLEQEKRINSAKNITIGNRVWLADSAVVLKGCTIGDGAVVGINAVVTKNVPNNSIAAGNPAKVIKNNIRWNEELTY</sequence>
<dbReference type="SUPFAM" id="SSF53756">
    <property type="entry name" value="UDP-Glycosyltransferase/glycogen phosphorylase"/>
    <property type="match status" value="1"/>
</dbReference>
<dbReference type="EMBL" id="UGHD01000002">
    <property type="protein sequence ID" value="STO55889.1"/>
    <property type="molecule type" value="Genomic_DNA"/>
</dbReference>
<proteinExistence type="predicted"/>
<evidence type="ECO:0000313" key="6">
    <source>
        <dbReference type="Proteomes" id="UP000254512"/>
    </source>
</evidence>
<accession>A0A377HI67</accession>
<dbReference type="AlphaFoldDB" id="A0A377HI67"/>
<dbReference type="InterPro" id="IPR002509">
    <property type="entry name" value="NODB_dom"/>
</dbReference>
<reference evidence="5 6" key="1">
    <citation type="submission" date="2018-06" db="EMBL/GenBank/DDBJ databases">
        <authorList>
            <consortium name="Pathogen Informatics"/>
            <person name="Doyle S."/>
        </authorList>
    </citation>
    <scope>NUCLEOTIDE SEQUENCE [LARGE SCALE GENOMIC DNA]</scope>
    <source>
        <strain evidence="5 6">NCTC11645</strain>
    </source>
</reference>
<dbReference type="Pfam" id="PF01522">
    <property type="entry name" value="Polysacc_deac_1"/>
    <property type="match status" value="1"/>
</dbReference>
<dbReference type="EC" id="2.3.1.79" evidence="5"/>
<dbReference type="InterPro" id="IPR011004">
    <property type="entry name" value="Trimer_LpxA-like_sf"/>
</dbReference>
<dbReference type="CDD" id="cd04647">
    <property type="entry name" value="LbH_MAT_like"/>
    <property type="match status" value="1"/>
</dbReference>
<dbReference type="Pfam" id="PF13439">
    <property type="entry name" value="Glyco_transf_4"/>
    <property type="match status" value="1"/>
</dbReference>
<dbReference type="PANTHER" id="PTHR34216">
    <property type="match status" value="1"/>
</dbReference>
<dbReference type="InterPro" id="IPR011330">
    <property type="entry name" value="Glyco_hydro/deAcase_b/a-brl"/>
</dbReference>
<dbReference type="InterPro" id="IPR051398">
    <property type="entry name" value="Polysacch_Deacetylase"/>
</dbReference>
<keyword evidence="3" id="KW-0677">Repeat</keyword>
<keyword evidence="5" id="KW-0012">Acyltransferase</keyword>
<dbReference type="CDD" id="cd10918">
    <property type="entry name" value="CE4_NodB_like_5s_6s"/>
    <property type="match status" value="1"/>
</dbReference>
<dbReference type="SUPFAM" id="SSF88713">
    <property type="entry name" value="Glycoside hydrolase/deacetylase"/>
    <property type="match status" value="1"/>
</dbReference>
<dbReference type="CDD" id="cd03819">
    <property type="entry name" value="GT4_WavL-like"/>
    <property type="match status" value="1"/>
</dbReference>
<evidence type="ECO:0000256" key="3">
    <source>
        <dbReference type="ARBA" id="ARBA00022737"/>
    </source>
</evidence>
<dbReference type="Gene3D" id="3.40.50.2000">
    <property type="entry name" value="Glycogen Phosphorylase B"/>
    <property type="match status" value="2"/>
</dbReference>
<dbReference type="PANTHER" id="PTHR34216:SF7">
    <property type="entry name" value="POLY-BETA-1,6-N-ACETYL-D-GLUCOSAMINE N-DEACETYLASE"/>
    <property type="match status" value="1"/>
</dbReference>
<protein>
    <submittedName>
        <fullName evidence="5">Maltose O-acetyltransferase</fullName>
        <ecNumber evidence="5">2.3.1.79</ecNumber>
    </submittedName>
</protein>
<dbReference type="GO" id="GO:0016810">
    <property type="term" value="F:hydrolase activity, acting on carbon-nitrogen (but not peptide) bonds"/>
    <property type="evidence" value="ECO:0007669"/>
    <property type="project" value="InterPro"/>
</dbReference>
<dbReference type="SUPFAM" id="SSF51161">
    <property type="entry name" value="Trimeric LpxA-like enzymes"/>
    <property type="match status" value="1"/>
</dbReference>
<dbReference type="InterPro" id="IPR028098">
    <property type="entry name" value="Glyco_trans_4-like_N"/>
</dbReference>
<evidence type="ECO:0000256" key="1">
    <source>
        <dbReference type="ARBA" id="ARBA00022679"/>
    </source>
</evidence>
<keyword evidence="1 5" id="KW-0808">Transferase</keyword>
<name>A0A377HI67_GRIHO</name>
<dbReference type="PROSITE" id="PS00101">
    <property type="entry name" value="HEXAPEP_TRANSFERASES"/>
    <property type="match status" value="1"/>
</dbReference>
<feature type="domain" description="NodB homology" evidence="4">
    <location>
        <begin position="408"/>
        <end position="616"/>
    </location>
</feature>
<evidence type="ECO:0000313" key="5">
    <source>
        <dbReference type="EMBL" id="STO55889.1"/>
    </source>
</evidence>
<dbReference type="GO" id="GO:0005975">
    <property type="term" value="P:carbohydrate metabolic process"/>
    <property type="evidence" value="ECO:0007669"/>
    <property type="project" value="InterPro"/>
</dbReference>
<evidence type="ECO:0000259" key="4">
    <source>
        <dbReference type="PROSITE" id="PS51677"/>
    </source>
</evidence>
<dbReference type="STRING" id="673.AL542_08655"/>
<dbReference type="Proteomes" id="UP000254512">
    <property type="component" value="Unassembled WGS sequence"/>
</dbReference>
<gene>
    <name evidence="5" type="primary">maa_2</name>
    <name evidence="5" type="ORF">NCTC11645_00191</name>
</gene>
<dbReference type="GO" id="GO:0016757">
    <property type="term" value="F:glycosyltransferase activity"/>
    <property type="evidence" value="ECO:0007669"/>
    <property type="project" value="UniProtKB-ARBA"/>
</dbReference>
<dbReference type="Gene3D" id="3.20.20.370">
    <property type="entry name" value="Glycoside hydrolase/deacetylase"/>
    <property type="match status" value="1"/>
</dbReference>